<dbReference type="Pfam" id="PF05226">
    <property type="entry name" value="CHASE2"/>
    <property type="match status" value="1"/>
</dbReference>
<evidence type="ECO:0000259" key="2">
    <source>
        <dbReference type="PROSITE" id="PS50125"/>
    </source>
</evidence>
<dbReference type="Proteomes" id="UP001500021">
    <property type="component" value="Unassembled WGS sequence"/>
</dbReference>
<feature type="transmembrane region" description="Helical" evidence="1">
    <location>
        <begin position="289"/>
        <end position="309"/>
    </location>
</feature>
<feature type="transmembrane region" description="Helical" evidence="1">
    <location>
        <begin position="342"/>
        <end position="366"/>
    </location>
</feature>
<organism evidence="3 4">
    <name type="scientific">Colwellia asteriadis</name>
    <dbReference type="NCBI Taxonomy" id="517723"/>
    <lineage>
        <taxon>Bacteria</taxon>
        <taxon>Pseudomonadati</taxon>
        <taxon>Pseudomonadota</taxon>
        <taxon>Gammaproteobacteria</taxon>
        <taxon>Alteromonadales</taxon>
        <taxon>Colwelliaceae</taxon>
        <taxon>Colwellia</taxon>
    </lineage>
</organism>
<feature type="transmembrane region" description="Helical" evidence="1">
    <location>
        <begin position="316"/>
        <end position="336"/>
    </location>
</feature>
<accession>A0ABP3WJ72</accession>
<keyword evidence="4" id="KW-1185">Reference proteome</keyword>
<gene>
    <name evidence="3" type="ORF">GCM10009111_28890</name>
</gene>
<dbReference type="Gene3D" id="3.30.70.1230">
    <property type="entry name" value="Nucleotide cyclase"/>
    <property type="match status" value="1"/>
</dbReference>
<dbReference type="InterPro" id="IPR029787">
    <property type="entry name" value="Nucleotide_cyclase"/>
</dbReference>
<dbReference type="EMBL" id="BAAAFA010000010">
    <property type="protein sequence ID" value="GAA0821627.1"/>
    <property type="molecule type" value="Genomic_DNA"/>
</dbReference>
<keyword evidence="1" id="KW-0472">Membrane</keyword>
<evidence type="ECO:0000256" key="1">
    <source>
        <dbReference type="SAM" id="Phobius"/>
    </source>
</evidence>
<dbReference type="SUPFAM" id="SSF55073">
    <property type="entry name" value="Nucleotide cyclase"/>
    <property type="match status" value="1"/>
</dbReference>
<protein>
    <submittedName>
        <fullName evidence="3">Adenylate/guanylate cyclase domain-containing protein</fullName>
    </submittedName>
</protein>
<proteinExistence type="predicted"/>
<keyword evidence="1" id="KW-0812">Transmembrane</keyword>
<reference evidence="4" key="1">
    <citation type="journal article" date="2019" name="Int. J. Syst. Evol. Microbiol.">
        <title>The Global Catalogue of Microorganisms (GCM) 10K type strain sequencing project: providing services to taxonomists for standard genome sequencing and annotation.</title>
        <authorList>
            <consortium name="The Broad Institute Genomics Platform"/>
            <consortium name="The Broad Institute Genome Sequencing Center for Infectious Disease"/>
            <person name="Wu L."/>
            <person name="Ma J."/>
        </authorList>
    </citation>
    <scope>NUCLEOTIDE SEQUENCE [LARGE SCALE GENOMIC DNA]</scope>
    <source>
        <strain evidence="4">JCM 15608</strain>
    </source>
</reference>
<dbReference type="InterPro" id="IPR007890">
    <property type="entry name" value="CHASE2"/>
</dbReference>
<dbReference type="SMART" id="SM01080">
    <property type="entry name" value="CHASE2"/>
    <property type="match status" value="1"/>
</dbReference>
<evidence type="ECO:0000313" key="4">
    <source>
        <dbReference type="Proteomes" id="UP001500021"/>
    </source>
</evidence>
<dbReference type="InterPro" id="IPR001054">
    <property type="entry name" value="A/G_cyclase"/>
</dbReference>
<dbReference type="PANTHER" id="PTHR43081:SF1">
    <property type="entry name" value="ADENYLATE CYCLASE, TERMINAL-DIFFERENTIATION SPECIFIC"/>
    <property type="match status" value="1"/>
</dbReference>
<name>A0ABP3WJ72_9GAMM</name>
<dbReference type="PANTHER" id="PTHR43081">
    <property type="entry name" value="ADENYLATE CYCLASE, TERMINAL-DIFFERENTIATION SPECIFIC-RELATED"/>
    <property type="match status" value="1"/>
</dbReference>
<dbReference type="InterPro" id="IPR050697">
    <property type="entry name" value="Adenylyl/Guanylyl_Cyclase_3/4"/>
</dbReference>
<dbReference type="CDD" id="cd07302">
    <property type="entry name" value="CHD"/>
    <property type="match status" value="1"/>
</dbReference>
<sequence length="589" mass="66052">MFDWQSAKISPHLPVDNDIVVIAIDDYSLEKISPVAGRWPWPRTIHAQLVEGLIQQQTFDSRSQSEQQPALIAFDILFAEADIYRPDADTYFNEILSTTDKVFFATLALRTQSGKGQLISTLPTALGLQATPSAVIDARARFMLPQAINKEYWQLGSINFSASTDGVGRYYDVNKNIDGWQMLSLPAKLIQSLSMPLPNVDKVLLQWQGQREQPYKTLSYVDVYQAIMDGDKQLLSQLSNKIVLVGATASGLFDARATPINPHLPGVYMLATAIDNLKNKQYLAPAPMAVNYILMTLLLAFITVSFIGGNKYSHRLIRAGVITLALSLTLTVSSYYLLFQQYALFVGGPIAWLLISFVVFSFYYGYLEYRNRQQALAMFGRFLHPEMVTTLLAEGALSPEKLNQKKELTVLFSDIRSFTQIAEKNDTQQVVELLNNYFNQQVKVIFQHRGTLDKFIGDCIMAFWGAPVNNENHAVAAIDAALEMEQRVLAFKESLPEHLQHFDIGIGIHTGECLVGMIGSDLRLDYTVIGDTVNLASRIEGLTKNNARILVSEQTKIAGEHTFDFIYHGEHQVKGRDAVVKLYQPQYKT</sequence>
<dbReference type="PROSITE" id="PS50125">
    <property type="entry name" value="GUANYLATE_CYCLASE_2"/>
    <property type="match status" value="1"/>
</dbReference>
<feature type="domain" description="Guanylate cyclase" evidence="2">
    <location>
        <begin position="409"/>
        <end position="540"/>
    </location>
</feature>
<dbReference type="SMART" id="SM00044">
    <property type="entry name" value="CYCc"/>
    <property type="match status" value="1"/>
</dbReference>
<dbReference type="Pfam" id="PF00211">
    <property type="entry name" value="Guanylate_cyc"/>
    <property type="match status" value="1"/>
</dbReference>
<keyword evidence="1" id="KW-1133">Transmembrane helix</keyword>
<comment type="caution">
    <text evidence="3">The sequence shown here is derived from an EMBL/GenBank/DDBJ whole genome shotgun (WGS) entry which is preliminary data.</text>
</comment>
<evidence type="ECO:0000313" key="3">
    <source>
        <dbReference type="EMBL" id="GAA0821627.1"/>
    </source>
</evidence>